<evidence type="ECO:0000256" key="1">
    <source>
        <dbReference type="SAM" id="MobiDB-lite"/>
    </source>
</evidence>
<reference evidence="2 3" key="1">
    <citation type="submission" date="2022-03" db="EMBL/GenBank/DDBJ databases">
        <authorList>
            <person name="Nunn A."/>
            <person name="Chopra R."/>
            <person name="Nunn A."/>
            <person name="Contreras Garrido A."/>
        </authorList>
    </citation>
    <scope>NUCLEOTIDE SEQUENCE [LARGE SCALE GENOMIC DNA]</scope>
</reference>
<dbReference type="AlphaFoldDB" id="A0AAU9RNK4"/>
<gene>
    <name evidence="2" type="ORF">TAV2_LOCUS6130</name>
</gene>
<evidence type="ECO:0000313" key="3">
    <source>
        <dbReference type="Proteomes" id="UP000836841"/>
    </source>
</evidence>
<keyword evidence="3" id="KW-1185">Reference proteome</keyword>
<evidence type="ECO:0008006" key="4">
    <source>
        <dbReference type="Google" id="ProtNLM"/>
    </source>
</evidence>
<feature type="non-terminal residue" evidence="2">
    <location>
        <position position="638"/>
    </location>
</feature>
<evidence type="ECO:0000313" key="2">
    <source>
        <dbReference type="EMBL" id="CAH2047287.1"/>
    </source>
</evidence>
<feature type="non-terminal residue" evidence="2">
    <location>
        <position position="1"/>
    </location>
</feature>
<name>A0AAU9RNK4_THLAR</name>
<protein>
    <recommendedName>
        <fullName evidence="4">Reverse transcriptase zinc-binding domain-containing protein</fullName>
    </recommendedName>
</protein>
<accession>A0AAU9RNK4</accession>
<dbReference type="Proteomes" id="UP000836841">
    <property type="component" value="Chromosome 2"/>
</dbReference>
<sequence length="638" mass="72274">LPQRVIDNVWEALQNLSFEGKLTSRINNGGAVQFYFKAEHHLMNVLEHSPKHCNYWMVGDILGVIDKVRITETTADADSEVYHQQRFEEGESDVSMPFQQLHGSGTTRKDIGSRQCRSLVPDYSMENLHESPIHPLGTVVPDPTPVIVSAAPQSEPQRYENVDRDDTMAETVESNAQLKEPIQPPVSVGADFQFLAPLVSLFTGSPPQEDIDATRGTKHKALQLDTDDEASTNRQKNDSKDKANLMTYARMQRKQAVLSDHNQALRFFIDFAMVNMLWTDLFPSAYAQLLHWMGSDHRPLMVYIDSKAWKAKKFFKYDNRWTHDPQMQAVVSTVWEEKCERLPPQHFGKAIIHCCDALARWKRVNNTNTSKQIQALQQSLHHRTAQDYFTHLYATQYPSSDPELLAGTSIWNEEKLHHLFAPPDVQTILKIRPSITNVSDSLSWLHTRHRLYTVESGYAILLPVASQFCKCGIHIGDTCLLCGQEEEMLNHLLFRCNISHEGTMTRQAPSHDASSIPQFCRNGSSHCCFVAASWTAPNTAAGIAWYLYTKDVNLVLQGSSSIRSLPTQVEDEGIALKMAIQEIPKLRYENVVFLRACSQLYILLSQGCEALTAVPLLRSISMDVQDIVRLATHPYHTF</sequence>
<dbReference type="EMBL" id="OU466858">
    <property type="protein sequence ID" value="CAH2047287.1"/>
    <property type="molecule type" value="Genomic_DNA"/>
</dbReference>
<organism evidence="2 3">
    <name type="scientific">Thlaspi arvense</name>
    <name type="common">Field penny-cress</name>
    <dbReference type="NCBI Taxonomy" id="13288"/>
    <lineage>
        <taxon>Eukaryota</taxon>
        <taxon>Viridiplantae</taxon>
        <taxon>Streptophyta</taxon>
        <taxon>Embryophyta</taxon>
        <taxon>Tracheophyta</taxon>
        <taxon>Spermatophyta</taxon>
        <taxon>Magnoliopsida</taxon>
        <taxon>eudicotyledons</taxon>
        <taxon>Gunneridae</taxon>
        <taxon>Pentapetalae</taxon>
        <taxon>rosids</taxon>
        <taxon>malvids</taxon>
        <taxon>Brassicales</taxon>
        <taxon>Brassicaceae</taxon>
        <taxon>Thlaspideae</taxon>
        <taxon>Thlaspi</taxon>
    </lineage>
</organism>
<proteinExistence type="predicted"/>
<feature type="region of interest" description="Disordered" evidence="1">
    <location>
        <begin position="206"/>
        <end position="242"/>
    </location>
</feature>